<evidence type="ECO:0000256" key="3">
    <source>
        <dbReference type="ARBA" id="ARBA00022989"/>
    </source>
</evidence>
<dbReference type="PANTHER" id="PTHR42718">
    <property type="entry name" value="MAJOR FACILITATOR SUPERFAMILY MULTIDRUG TRANSPORTER MFSC"/>
    <property type="match status" value="1"/>
</dbReference>
<evidence type="ECO:0000259" key="7">
    <source>
        <dbReference type="PROSITE" id="PS50850"/>
    </source>
</evidence>
<dbReference type="InterPro" id="IPR036259">
    <property type="entry name" value="MFS_trans_sf"/>
</dbReference>
<dbReference type="HOGENOM" id="CLU_000960_27_4_1"/>
<dbReference type="OMA" id="VIMAWGM"/>
<dbReference type="Pfam" id="PF07690">
    <property type="entry name" value="MFS_1"/>
    <property type="match status" value="1"/>
</dbReference>
<dbReference type="GO" id="GO:0022857">
    <property type="term" value="F:transmembrane transporter activity"/>
    <property type="evidence" value="ECO:0007669"/>
    <property type="project" value="InterPro"/>
</dbReference>
<protein>
    <recommendedName>
        <fullName evidence="7">Major facilitator superfamily (MFS) profile domain-containing protein</fullName>
    </recommendedName>
</protein>
<keyword evidence="4 6" id="KW-0472">Membrane</keyword>
<name>W3XIZ1_PESFW</name>
<dbReference type="OrthoDB" id="2428527at2759"/>
<dbReference type="PANTHER" id="PTHR42718:SF41">
    <property type="entry name" value="MFS TRANSPORTER OF UNKOWN SPECIFICITY (AFU_ORTHOLOGUE AFUA_5G09940)-RELATED"/>
    <property type="match status" value="1"/>
</dbReference>
<dbReference type="RefSeq" id="XP_007830204.1">
    <property type="nucleotide sequence ID" value="XM_007832013.1"/>
</dbReference>
<feature type="transmembrane region" description="Helical" evidence="6">
    <location>
        <begin position="222"/>
        <end position="240"/>
    </location>
</feature>
<keyword evidence="3 6" id="KW-1133">Transmembrane helix</keyword>
<dbReference type="CDD" id="cd17476">
    <property type="entry name" value="MFS_Amf1_MDR_like"/>
    <property type="match status" value="1"/>
</dbReference>
<feature type="transmembrane region" description="Helical" evidence="6">
    <location>
        <begin position="424"/>
        <end position="446"/>
    </location>
</feature>
<feature type="transmembrane region" description="Helical" evidence="6">
    <location>
        <begin position="323"/>
        <end position="341"/>
    </location>
</feature>
<dbReference type="InterPro" id="IPR011701">
    <property type="entry name" value="MFS"/>
</dbReference>
<evidence type="ECO:0000256" key="4">
    <source>
        <dbReference type="ARBA" id="ARBA00023136"/>
    </source>
</evidence>
<dbReference type="InterPro" id="IPR020846">
    <property type="entry name" value="MFS_dom"/>
</dbReference>
<evidence type="ECO:0000256" key="2">
    <source>
        <dbReference type="ARBA" id="ARBA00022692"/>
    </source>
</evidence>
<evidence type="ECO:0000256" key="5">
    <source>
        <dbReference type="SAM" id="MobiDB-lite"/>
    </source>
</evidence>
<reference evidence="9" key="1">
    <citation type="journal article" date="2015" name="BMC Genomics">
        <title>Genomic and transcriptomic analysis of the endophytic fungus Pestalotiopsis fici reveals its lifestyle and high potential for synthesis of natural products.</title>
        <authorList>
            <person name="Wang X."/>
            <person name="Zhang X."/>
            <person name="Liu L."/>
            <person name="Xiang M."/>
            <person name="Wang W."/>
            <person name="Sun X."/>
            <person name="Che Y."/>
            <person name="Guo L."/>
            <person name="Liu G."/>
            <person name="Guo L."/>
            <person name="Wang C."/>
            <person name="Yin W.B."/>
            <person name="Stadler M."/>
            <person name="Zhang X."/>
            <person name="Liu X."/>
        </authorList>
    </citation>
    <scope>NUCLEOTIDE SEQUENCE [LARGE SCALE GENOMIC DNA]</scope>
    <source>
        <strain evidence="9">W106-1 / CGMCC3.15140</strain>
    </source>
</reference>
<dbReference type="eggNOG" id="KOG0254">
    <property type="taxonomic scope" value="Eukaryota"/>
</dbReference>
<keyword evidence="2 6" id="KW-0812">Transmembrane</keyword>
<dbReference type="Gene3D" id="1.20.1250.20">
    <property type="entry name" value="MFS general substrate transporter like domains"/>
    <property type="match status" value="1"/>
</dbReference>
<dbReference type="Gene3D" id="1.20.1720.10">
    <property type="entry name" value="Multidrug resistance protein D"/>
    <property type="match status" value="1"/>
</dbReference>
<feature type="transmembrane region" description="Helical" evidence="6">
    <location>
        <begin position="91"/>
        <end position="118"/>
    </location>
</feature>
<feature type="transmembrane region" description="Helical" evidence="6">
    <location>
        <begin position="353"/>
        <end position="373"/>
    </location>
</feature>
<feature type="transmembrane region" description="Helical" evidence="6">
    <location>
        <begin position="260"/>
        <end position="278"/>
    </location>
</feature>
<sequence length="473" mass="51161">MRPETNEKYIQAPSGLREWIFVFVLCATQLFTQGALGYVLIPLSIVSETFHQTGHEQAAQMNWHVAGYSLTIGSFILVAGRLGDMYGSKNIFVLGWIWFAVWTAVGGCSALTGSAIFFDVCRALQGVGPALLLPNALAIAGRTYPPGTKKNIVFSLIAMCAPLGCSLGGLMGSALAQYALVALVHNQKLRFDWVGSVSGVGGLMLLNISWNQAPIDDWSTPYVYILLILGFLFLGVFVWYEKRVSQPIVDISIFNRQVAGVLLTTGLGWSSFGIWFYYMFQFLQQIRGVSSLDSAIQFIPGVLSGMIAPIFTAWALPRVPTSGLMVLSSFAFFAGSLLLTLAPPEQSYWYNTFWSFVIMPWGMDVSFPASTVFISDSVSVEHQGISASLVNTVINYSIALGLGIGGTVEVELPKGTTILEGYRAAQYTSVGLAALGLVISILLAVFNNQTNAEDEPSQEKVRGSDTTLGPEGV</sequence>
<keyword evidence="9" id="KW-1185">Reference proteome</keyword>
<evidence type="ECO:0000313" key="8">
    <source>
        <dbReference type="EMBL" id="ETS85407.1"/>
    </source>
</evidence>
<dbReference type="AlphaFoldDB" id="W3XIZ1"/>
<evidence type="ECO:0000256" key="1">
    <source>
        <dbReference type="ARBA" id="ARBA00004141"/>
    </source>
</evidence>
<comment type="subcellular location">
    <subcellularLocation>
        <location evidence="1">Membrane</location>
        <topology evidence="1">Multi-pass membrane protein</topology>
    </subcellularLocation>
</comment>
<feature type="transmembrane region" description="Helical" evidence="6">
    <location>
        <begin position="385"/>
        <end position="404"/>
    </location>
</feature>
<accession>W3XIZ1</accession>
<dbReference type="GO" id="GO:0016020">
    <property type="term" value="C:membrane"/>
    <property type="evidence" value="ECO:0007669"/>
    <property type="project" value="UniProtKB-SubCell"/>
</dbReference>
<evidence type="ECO:0000256" key="6">
    <source>
        <dbReference type="SAM" id="Phobius"/>
    </source>
</evidence>
<gene>
    <name evidence="8" type="ORF">PFICI_03432</name>
</gene>
<evidence type="ECO:0000313" key="9">
    <source>
        <dbReference type="Proteomes" id="UP000030651"/>
    </source>
</evidence>
<feature type="transmembrane region" description="Helical" evidence="6">
    <location>
        <begin position="61"/>
        <end position="79"/>
    </location>
</feature>
<organism evidence="8 9">
    <name type="scientific">Pestalotiopsis fici (strain W106-1 / CGMCC3.15140)</name>
    <dbReference type="NCBI Taxonomy" id="1229662"/>
    <lineage>
        <taxon>Eukaryota</taxon>
        <taxon>Fungi</taxon>
        <taxon>Dikarya</taxon>
        <taxon>Ascomycota</taxon>
        <taxon>Pezizomycotina</taxon>
        <taxon>Sordariomycetes</taxon>
        <taxon>Xylariomycetidae</taxon>
        <taxon>Amphisphaeriales</taxon>
        <taxon>Sporocadaceae</taxon>
        <taxon>Pestalotiopsis</taxon>
    </lineage>
</organism>
<feature type="transmembrane region" description="Helical" evidence="6">
    <location>
        <begin position="20"/>
        <end position="41"/>
    </location>
</feature>
<dbReference type="Proteomes" id="UP000030651">
    <property type="component" value="Unassembled WGS sequence"/>
</dbReference>
<feature type="region of interest" description="Disordered" evidence="5">
    <location>
        <begin position="453"/>
        <end position="473"/>
    </location>
</feature>
<dbReference type="KEGG" id="pfy:PFICI_03432"/>
<dbReference type="SUPFAM" id="SSF103473">
    <property type="entry name" value="MFS general substrate transporter"/>
    <property type="match status" value="1"/>
</dbReference>
<dbReference type="GeneID" id="19268445"/>
<feature type="transmembrane region" description="Helical" evidence="6">
    <location>
        <begin position="298"/>
        <end position="316"/>
    </location>
</feature>
<dbReference type="PROSITE" id="PS50850">
    <property type="entry name" value="MFS"/>
    <property type="match status" value="1"/>
</dbReference>
<feature type="domain" description="Major facilitator superfamily (MFS) profile" evidence="7">
    <location>
        <begin position="21"/>
        <end position="451"/>
    </location>
</feature>
<dbReference type="InParanoid" id="W3XIZ1"/>
<proteinExistence type="predicted"/>
<dbReference type="EMBL" id="KI912110">
    <property type="protein sequence ID" value="ETS85407.1"/>
    <property type="molecule type" value="Genomic_DNA"/>
</dbReference>
<feature type="transmembrane region" description="Helical" evidence="6">
    <location>
        <begin position="193"/>
        <end position="210"/>
    </location>
</feature>
<feature type="transmembrane region" description="Helical" evidence="6">
    <location>
        <begin position="152"/>
        <end position="181"/>
    </location>
</feature>